<feature type="signal peptide" evidence="4">
    <location>
        <begin position="1"/>
        <end position="24"/>
    </location>
</feature>
<evidence type="ECO:0000256" key="4">
    <source>
        <dbReference type="SAM" id="SignalP"/>
    </source>
</evidence>
<proteinExistence type="inferred from homology"/>
<dbReference type="PROSITE" id="PS51257">
    <property type="entry name" value="PROKAR_LIPOPROTEIN"/>
    <property type="match status" value="1"/>
</dbReference>
<dbReference type="PANTHER" id="PTHR39192">
    <property type="entry name" value="IRON UPTAKE SYSTEM COMPONENT EFEO"/>
    <property type="match status" value="1"/>
</dbReference>
<comment type="similarity">
    <text evidence="2">Belongs to the EfeM/EfeO family.</text>
</comment>
<dbReference type="InterPro" id="IPR053377">
    <property type="entry name" value="Iron_uptake_EfeM/EfeO"/>
</dbReference>
<dbReference type="InterPro" id="IPR018976">
    <property type="entry name" value="Imelysin-like"/>
</dbReference>
<sequence>MITLTARRATAVGAALLLAGVAGCAKETPAAAPGDTTGPVTVKATDSECALSRSDVKSGTSTFSISNGGSKVTEFYVYAEGDRVMGEVENIGPGLKRDLIVELPTGKYQAVCKPGMVGDGIRGDLNVAGDAAAQVDEDTALKQAVDNYSRYVNSQAIALEQKTTEFVTAVKAGDVAKAKALFPVSRSYWERIEPVAESFGDLDPKIDARVNDVEPGTEWTGYHRIEQALWEKNTTAGMAKYADQLLVDVKTVVAKAKVVKLTPLQMANGAKELLDEVATGKVTGEEDRYSHTDLWDFQANVEGSQAAIQALRPALQKRDGTLVSTLDTNFKAVFAAVDKYRTADGFKPYNLSDAEKKQLGTVVDALAEPVSKVAGVIAKK</sequence>
<evidence type="ECO:0000313" key="7">
    <source>
        <dbReference type="Proteomes" id="UP000515563"/>
    </source>
</evidence>
<feature type="chain" id="PRO_5039298225" evidence="4">
    <location>
        <begin position="25"/>
        <end position="380"/>
    </location>
</feature>
<organism evidence="6 7">
    <name type="scientific">Kribbella qitaiheensis</name>
    <dbReference type="NCBI Taxonomy" id="1544730"/>
    <lineage>
        <taxon>Bacteria</taxon>
        <taxon>Bacillati</taxon>
        <taxon>Actinomycetota</taxon>
        <taxon>Actinomycetes</taxon>
        <taxon>Propionibacteriales</taxon>
        <taxon>Kribbellaceae</taxon>
        <taxon>Kribbella</taxon>
    </lineage>
</organism>
<reference evidence="7" key="1">
    <citation type="submission" date="2019-09" db="EMBL/GenBank/DDBJ databases">
        <title>Antimicrobial potential of Antarctic Bacteria.</title>
        <authorList>
            <person name="Benaud N."/>
            <person name="Edwards R.J."/>
            <person name="Ferrari B.C."/>
        </authorList>
    </citation>
    <scope>NUCLEOTIDE SEQUENCE [LARGE SCALE GENOMIC DNA]</scope>
    <source>
        <strain evidence="7">SPB151</strain>
    </source>
</reference>
<keyword evidence="7" id="KW-1185">Reference proteome</keyword>
<reference evidence="6 7" key="2">
    <citation type="journal article" date="2020" name="Microbiol. Resour. Announc.">
        <title>Antarctic desert soil bacteria exhibit high novel natural product potential, evaluated through long-read genome sequencing and comparative genomics.</title>
        <authorList>
            <person name="Benaud N."/>
            <person name="Edwards R.J."/>
            <person name="Amos T.G."/>
            <person name="D'Agostino P.M."/>
            <person name="Gutierrez-Chavez C."/>
            <person name="Montgomery K."/>
            <person name="Nicetic I."/>
            <person name="Ferrari B.C."/>
        </authorList>
    </citation>
    <scope>NUCLEOTIDE SEQUENCE [LARGE SCALE GENOMIC DNA]</scope>
    <source>
        <strain evidence="6 7">SPB151</strain>
    </source>
</reference>
<dbReference type="PANTHER" id="PTHR39192:SF1">
    <property type="entry name" value="IRON UPTAKE SYSTEM COMPONENT EFEO"/>
    <property type="match status" value="1"/>
</dbReference>
<dbReference type="GO" id="GO:0030313">
    <property type="term" value="C:cell envelope"/>
    <property type="evidence" value="ECO:0007669"/>
    <property type="project" value="UniProtKB-SubCell"/>
</dbReference>
<dbReference type="Proteomes" id="UP000515563">
    <property type="component" value="Chromosome"/>
</dbReference>
<dbReference type="EMBL" id="CP043661">
    <property type="protein sequence ID" value="QNE18834.1"/>
    <property type="molecule type" value="Genomic_DNA"/>
</dbReference>
<accession>A0A7G6WXW9</accession>
<dbReference type="RefSeq" id="WP_185448133.1">
    <property type="nucleotide sequence ID" value="NZ_CP043661.1"/>
</dbReference>
<evidence type="ECO:0000256" key="3">
    <source>
        <dbReference type="ARBA" id="ARBA00022729"/>
    </source>
</evidence>
<dbReference type="AlphaFoldDB" id="A0A7G6WXW9"/>
<dbReference type="Gene3D" id="1.20.1420.20">
    <property type="entry name" value="M75 peptidase, HXXE motif"/>
    <property type="match status" value="1"/>
</dbReference>
<keyword evidence="3 4" id="KW-0732">Signal</keyword>
<evidence type="ECO:0000313" key="6">
    <source>
        <dbReference type="EMBL" id="QNE18834.1"/>
    </source>
</evidence>
<feature type="domain" description="Imelysin-like" evidence="5">
    <location>
        <begin position="144"/>
        <end position="372"/>
    </location>
</feature>
<evidence type="ECO:0000256" key="1">
    <source>
        <dbReference type="ARBA" id="ARBA00004196"/>
    </source>
</evidence>
<gene>
    <name evidence="6" type="primary">efeO</name>
    <name evidence="6" type="ORF">F1D05_14130</name>
</gene>
<evidence type="ECO:0000259" key="5">
    <source>
        <dbReference type="Pfam" id="PF09375"/>
    </source>
</evidence>
<evidence type="ECO:0000256" key="2">
    <source>
        <dbReference type="ARBA" id="ARBA00005989"/>
    </source>
</evidence>
<protein>
    <submittedName>
        <fullName evidence="6">Iron uptake system protein EfeO</fullName>
    </submittedName>
</protein>
<dbReference type="CDD" id="cd14656">
    <property type="entry name" value="Imelysin-like_EfeO"/>
    <property type="match status" value="1"/>
</dbReference>
<dbReference type="InterPro" id="IPR038352">
    <property type="entry name" value="Imelysin_sf"/>
</dbReference>
<dbReference type="NCBIfam" id="NF041757">
    <property type="entry name" value="EfeO"/>
    <property type="match status" value="1"/>
</dbReference>
<dbReference type="InterPro" id="IPR034981">
    <property type="entry name" value="Imelysin-like_EfeO/Algp7"/>
</dbReference>
<dbReference type="Pfam" id="PF09375">
    <property type="entry name" value="Peptidase_M75"/>
    <property type="match status" value="1"/>
</dbReference>
<dbReference type="KEGG" id="kqi:F1D05_14130"/>
<dbReference type="InterPro" id="IPR050894">
    <property type="entry name" value="EfeM/EfeO_iron_uptake"/>
</dbReference>
<name>A0A7G6WXW9_9ACTN</name>
<comment type="subcellular location">
    <subcellularLocation>
        <location evidence="1">Cell envelope</location>
    </subcellularLocation>
</comment>
<dbReference type="NCBIfam" id="NF007697">
    <property type="entry name" value="PRK10378.1"/>
    <property type="match status" value="1"/>
</dbReference>